<dbReference type="GO" id="GO:0004222">
    <property type="term" value="F:metalloendopeptidase activity"/>
    <property type="evidence" value="ECO:0007669"/>
    <property type="project" value="InterPro"/>
</dbReference>
<evidence type="ECO:0000256" key="4">
    <source>
        <dbReference type="ARBA" id="ARBA00022670"/>
    </source>
</evidence>
<evidence type="ECO:0000256" key="2">
    <source>
        <dbReference type="ARBA" id="ARBA00004651"/>
    </source>
</evidence>
<comment type="caution">
    <text evidence="14">The sequence shown here is derived from an EMBL/GenBank/DDBJ whole genome shotgun (WGS) entry which is preliminary data.</text>
</comment>
<dbReference type="Gene3D" id="3.30.2010.10">
    <property type="entry name" value="Metalloproteases ('zincins'), catalytic domain"/>
    <property type="match status" value="1"/>
</dbReference>
<dbReference type="RefSeq" id="WP_180678362.1">
    <property type="nucleotide sequence ID" value="NZ_JACCKA010000056.1"/>
</dbReference>
<keyword evidence="5 12" id="KW-0812">Transmembrane</keyword>
<keyword evidence="10 14" id="KW-0482">Metalloprotease</keyword>
<evidence type="ECO:0000256" key="8">
    <source>
        <dbReference type="ARBA" id="ARBA00022833"/>
    </source>
</evidence>
<dbReference type="PANTHER" id="PTHR43221">
    <property type="entry name" value="PROTEASE HTPX"/>
    <property type="match status" value="1"/>
</dbReference>
<dbReference type="GO" id="GO:0046872">
    <property type="term" value="F:metal ion binding"/>
    <property type="evidence" value="ECO:0007669"/>
    <property type="project" value="UniProtKB-KW"/>
</dbReference>
<dbReference type="InterPro" id="IPR001915">
    <property type="entry name" value="Peptidase_M48"/>
</dbReference>
<evidence type="ECO:0000313" key="15">
    <source>
        <dbReference type="Proteomes" id="UP000578091"/>
    </source>
</evidence>
<evidence type="ECO:0000256" key="6">
    <source>
        <dbReference type="ARBA" id="ARBA00022723"/>
    </source>
</evidence>
<comment type="cofactor">
    <cofactor evidence="1">
        <name>Zn(2+)</name>
        <dbReference type="ChEBI" id="CHEBI:29105"/>
    </cofactor>
</comment>
<dbReference type="Proteomes" id="UP000578091">
    <property type="component" value="Unassembled WGS sequence"/>
</dbReference>
<evidence type="ECO:0000313" key="14">
    <source>
        <dbReference type="EMBL" id="NZA26573.1"/>
    </source>
</evidence>
<evidence type="ECO:0000256" key="1">
    <source>
        <dbReference type="ARBA" id="ARBA00001947"/>
    </source>
</evidence>
<organism evidence="14 15">
    <name type="scientific">Luteimonas salinisoli</name>
    <dbReference type="NCBI Taxonomy" id="2752307"/>
    <lineage>
        <taxon>Bacteria</taxon>
        <taxon>Pseudomonadati</taxon>
        <taxon>Pseudomonadota</taxon>
        <taxon>Gammaproteobacteria</taxon>
        <taxon>Lysobacterales</taxon>
        <taxon>Lysobacteraceae</taxon>
        <taxon>Luteimonas</taxon>
    </lineage>
</organism>
<keyword evidence="15" id="KW-1185">Reference proteome</keyword>
<evidence type="ECO:0000256" key="5">
    <source>
        <dbReference type="ARBA" id="ARBA00022692"/>
    </source>
</evidence>
<feature type="domain" description="Peptidase M48" evidence="13">
    <location>
        <begin position="142"/>
        <end position="332"/>
    </location>
</feature>
<keyword evidence="3" id="KW-1003">Cell membrane</keyword>
<evidence type="ECO:0000256" key="3">
    <source>
        <dbReference type="ARBA" id="ARBA00022475"/>
    </source>
</evidence>
<evidence type="ECO:0000256" key="10">
    <source>
        <dbReference type="ARBA" id="ARBA00023049"/>
    </source>
</evidence>
<keyword evidence="8" id="KW-0862">Zinc</keyword>
<evidence type="ECO:0000256" key="12">
    <source>
        <dbReference type="SAM" id="Phobius"/>
    </source>
</evidence>
<reference evidence="14 15" key="1">
    <citation type="submission" date="2020-07" db="EMBL/GenBank/DDBJ databases">
        <title>Luteimonas sp. SJ-92.</title>
        <authorList>
            <person name="Huang X.-X."/>
            <person name="Xu L."/>
            <person name="Sun J.-Q."/>
        </authorList>
    </citation>
    <scope>NUCLEOTIDE SEQUENCE [LARGE SCALE GENOMIC DNA]</scope>
    <source>
        <strain evidence="14 15">SJ-92</strain>
    </source>
</reference>
<dbReference type="Pfam" id="PF01435">
    <property type="entry name" value="Peptidase_M48"/>
    <property type="match status" value="1"/>
</dbReference>
<dbReference type="CDD" id="cd07328">
    <property type="entry name" value="M48_Ste24p_like"/>
    <property type="match status" value="1"/>
</dbReference>
<accession>A0A853JBG2</accession>
<comment type="subcellular location">
    <subcellularLocation>
        <location evidence="2">Cell membrane</location>
        <topology evidence="2">Multi-pass membrane protein</topology>
    </subcellularLocation>
</comment>
<protein>
    <submittedName>
        <fullName evidence="14">M48 family metalloprotease</fullName>
    </submittedName>
</protein>
<dbReference type="GO" id="GO:0005886">
    <property type="term" value="C:plasma membrane"/>
    <property type="evidence" value="ECO:0007669"/>
    <property type="project" value="UniProtKB-SubCell"/>
</dbReference>
<dbReference type="PANTHER" id="PTHR43221:SF1">
    <property type="entry name" value="PROTEASE HTPX"/>
    <property type="match status" value="1"/>
</dbReference>
<keyword evidence="6" id="KW-0479">Metal-binding</keyword>
<proteinExistence type="predicted"/>
<name>A0A853JBG2_9GAMM</name>
<keyword evidence="9 12" id="KW-1133">Transmembrane helix</keyword>
<evidence type="ECO:0000259" key="13">
    <source>
        <dbReference type="Pfam" id="PF01435"/>
    </source>
</evidence>
<feature type="transmembrane region" description="Helical" evidence="12">
    <location>
        <begin position="72"/>
        <end position="91"/>
    </location>
</feature>
<evidence type="ECO:0000256" key="11">
    <source>
        <dbReference type="ARBA" id="ARBA00023136"/>
    </source>
</evidence>
<dbReference type="EMBL" id="JACCKA010000056">
    <property type="protein sequence ID" value="NZA26573.1"/>
    <property type="molecule type" value="Genomic_DNA"/>
</dbReference>
<evidence type="ECO:0000256" key="9">
    <source>
        <dbReference type="ARBA" id="ARBA00022989"/>
    </source>
</evidence>
<dbReference type="GO" id="GO:0006508">
    <property type="term" value="P:proteolysis"/>
    <property type="evidence" value="ECO:0007669"/>
    <property type="project" value="UniProtKB-KW"/>
</dbReference>
<sequence>MQTAASRAVLVERLDRESRESPGWYKFKLALLAGLGFAVLGGSATLALAASAGLVVVLFLVSPILLVKLLKIVWIPVAFGWLVLRALWIRFDPPDGHRLAPGEAPGLVAEVERLRRATRAPKLDAIIVNAELNAAAASVPRASGLFGHRHYLVLGLPLMQLLEREEMAAVIAHEFGHFGGGHNRFGGWIHQVRISWYRVLAALSQGGAWAAKPFMTFFDWYAPFFDAYSFSLARANEYQADAAAAAVVGPGPAGRALVRVHLGGERLERDFWPYVRRCNAQQPLPPSCLYRDMAQHLRSSGTDDAARLGEALTAAAGHHDTHPTLAQRLDALGVEVPRLDGAPHRSFADAWLGDLATVLEARFSDEWRQGVEAAWTGNHARHIEDSARLAELEQVVERSPEQAVQYALLVADLRPEVDALPLFQRAVEAAPDDALSRFRLGQLLLEREDAAGVEHVRTAMALDSNAIEPGAALLAQHFSAVADEAGQAEAEKALRRLYAQQDRTAANRGKVGRSDILLPHGLSVDALDGLRRQLDALGTVKKAWVVRKHVSDDPNELPHYVVLVSWRGLILSEDSNLQRVADALDLPGSFLVITAPNRRLVASRLKRTAGAPAYTR</sequence>
<keyword evidence="4 14" id="KW-0645">Protease</keyword>
<dbReference type="InterPro" id="IPR050083">
    <property type="entry name" value="HtpX_protease"/>
</dbReference>
<keyword evidence="11 12" id="KW-0472">Membrane</keyword>
<evidence type="ECO:0000256" key="7">
    <source>
        <dbReference type="ARBA" id="ARBA00022801"/>
    </source>
</evidence>
<dbReference type="AlphaFoldDB" id="A0A853JBG2"/>
<keyword evidence="7" id="KW-0378">Hydrolase</keyword>
<gene>
    <name evidence="14" type="ORF">H0E84_09265</name>
</gene>
<feature type="transmembrane region" description="Helical" evidence="12">
    <location>
        <begin position="29"/>
        <end position="60"/>
    </location>
</feature>